<evidence type="ECO:0000256" key="2">
    <source>
        <dbReference type="ARBA" id="ARBA00022631"/>
    </source>
</evidence>
<evidence type="ECO:0000313" key="8">
    <source>
        <dbReference type="Proteomes" id="UP000078340"/>
    </source>
</evidence>
<dbReference type="PANTHER" id="PTHR21221:SF1">
    <property type="entry name" value="UREIDOGLYCOLATE LYASE"/>
    <property type="match status" value="1"/>
</dbReference>
<accession>A0A179H0L5</accession>
<evidence type="ECO:0000313" key="6">
    <source>
        <dbReference type="EMBL" id="OAQ74799.1"/>
    </source>
</evidence>
<feature type="compositionally biased region" description="Basic and acidic residues" evidence="5">
    <location>
        <begin position="230"/>
        <end position="241"/>
    </location>
</feature>
<dbReference type="InterPro" id="IPR047233">
    <property type="entry name" value="UAH_cupin"/>
</dbReference>
<dbReference type="Gene3D" id="2.60.120.480">
    <property type="entry name" value="Ureidoglycolate hydrolase"/>
    <property type="match status" value="1"/>
</dbReference>
<dbReference type="GO" id="GO:0006144">
    <property type="term" value="P:purine nucleobase metabolic process"/>
    <property type="evidence" value="ECO:0007669"/>
    <property type="project" value="UniProtKB-KW"/>
</dbReference>
<dbReference type="GeneID" id="28890834"/>
<evidence type="ECO:0000256" key="1">
    <source>
        <dbReference type="ARBA" id="ARBA00011738"/>
    </source>
</evidence>
<dbReference type="Proteomes" id="UP000078240">
    <property type="component" value="Unassembled WGS sequence"/>
</dbReference>
<feature type="region of interest" description="Disordered" evidence="5">
    <location>
        <begin position="230"/>
        <end position="249"/>
    </location>
</feature>
<comment type="caution">
    <text evidence="7">The sequence shown here is derived from an EMBL/GenBank/DDBJ whole genome shotgun (WGS) entry which is preliminary data.</text>
</comment>
<dbReference type="EMBL" id="LSBH01000009">
    <property type="protein sequence ID" value="OAQ74799.1"/>
    <property type="molecule type" value="Genomic_DNA"/>
</dbReference>
<gene>
    <name evidence="6" type="ORF">VFPBJ_10094</name>
    <name evidence="7" type="ORF">VFPFJ_08712</name>
</gene>
<comment type="catalytic activity">
    <reaction evidence="4">
        <text>(S)-ureidoglycolate = urea + glyoxylate</text>
        <dbReference type="Rhea" id="RHEA:11304"/>
        <dbReference type="ChEBI" id="CHEBI:16199"/>
        <dbReference type="ChEBI" id="CHEBI:36655"/>
        <dbReference type="ChEBI" id="CHEBI:57296"/>
        <dbReference type="EC" id="4.3.2.3"/>
    </reaction>
</comment>
<dbReference type="Pfam" id="PF04115">
    <property type="entry name" value="Ureidogly_lyase"/>
    <property type="match status" value="1"/>
</dbReference>
<proteinExistence type="predicted"/>
<dbReference type="GO" id="GO:0000256">
    <property type="term" value="P:allantoin catabolic process"/>
    <property type="evidence" value="ECO:0007669"/>
    <property type="project" value="InterPro"/>
</dbReference>
<keyword evidence="3" id="KW-0456">Lyase</keyword>
<dbReference type="CDD" id="cd20298">
    <property type="entry name" value="cupin_UAH"/>
    <property type="match status" value="1"/>
</dbReference>
<dbReference type="EMBL" id="LSBI01000008">
    <property type="protein sequence ID" value="OAQ82909.1"/>
    <property type="molecule type" value="Genomic_DNA"/>
</dbReference>
<dbReference type="InterPro" id="IPR011051">
    <property type="entry name" value="RmlC_Cupin_sf"/>
</dbReference>
<keyword evidence="2" id="KW-0659">Purine metabolism</keyword>
<sequence length="249" mass="26150">MVVTVNIGSRKVQVTAQPLSHEAFAPFGSVIANPRSDVHPSAFAAHAASLPPNAFSANQGSAIQYRNVSRVRNLYSQAPSGGPGEAVFSMFVCAARELAPAPGSTEGTPEDLFSVKVLERHPFTTQTFAPVSSSAETYLVVVAPSLAPNEADKDLPVPQGADLPGRGLPDLSGLVAFVATNAQAVTYGAGTWHAPMVVLGDEGTTLDFVVSQSMSGVPVEDCQLVEFESDSGHEPQIDVRIPKGRREKL</sequence>
<dbReference type="STRING" id="33203.A0A179H0L5"/>
<evidence type="ECO:0000256" key="5">
    <source>
        <dbReference type="SAM" id="MobiDB-lite"/>
    </source>
</evidence>
<name>A0A179H0L5_PURLI</name>
<protein>
    <submittedName>
        <fullName evidence="7">Ureidoglycolate hydrolase</fullName>
    </submittedName>
</protein>
<dbReference type="AlphaFoldDB" id="A0A179H0L5"/>
<evidence type="ECO:0000256" key="4">
    <source>
        <dbReference type="ARBA" id="ARBA00047684"/>
    </source>
</evidence>
<dbReference type="KEGG" id="plj:28890834"/>
<keyword evidence="7" id="KW-0378">Hydrolase</keyword>
<reference evidence="7 8" key="1">
    <citation type="submission" date="2016-02" db="EMBL/GenBank/DDBJ databases">
        <title>Biosynthesis of antibiotic leucinostatins and their inhibition on Phytophthora in bio-control Purpureocillium lilacinum.</title>
        <authorList>
            <person name="Wang G."/>
            <person name="Liu Z."/>
            <person name="Lin R."/>
            <person name="Li E."/>
            <person name="Mao Z."/>
            <person name="Ling J."/>
            <person name="Yin W."/>
            <person name="Xie B."/>
        </authorList>
    </citation>
    <scope>NUCLEOTIDE SEQUENCE [LARGE SCALE GENOMIC DNA]</scope>
    <source>
        <strain evidence="6">PLBJ-1</strain>
        <strain evidence="7">PLFJ-1</strain>
    </source>
</reference>
<dbReference type="SUPFAM" id="SSF51182">
    <property type="entry name" value="RmlC-like cupins"/>
    <property type="match status" value="1"/>
</dbReference>
<dbReference type="OMA" id="DCQEVAF"/>
<dbReference type="PANTHER" id="PTHR21221">
    <property type="entry name" value="UREIDOGLYCOLATE HYDROLASE"/>
    <property type="match status" value="1"/>
</dbReference>
<dbReference type="Proteomes" id="UP000078340">
    <property type="component" value="Unassembled WGS sequence"/>
</dbReference>
<dbReference type="GO" id="GO:0050385">
    <property type="term" value="F:ureidoglycolate lyase activity"/>
    <property type="evidence" value="ECO:0007669"/>
    <property type="project" value="UniProtKB-EC"/>
</dbReference>
<dbReference type="InterPro" id="IPR024060">
    <property type="entry name" value="Ureidoglycolate_lyase_dom_sf"/>
</dbReference>
<evidence type="ECO:0000313" key="7">
    <source>
        <dbReference type="EMBL" id="OAQ82909.1"/>
    </source>
</evidence>
<evidence type="ECO:0000256" key="3">
    <source>
        <dbReference type="ARBA" id="ARBA00023239"/>
    </source>
</evidence>
<dbReference type="InterPro" id="IPR007247">
    <property type="entry name" value="Ureidogly_lyase"/>
</dbReference>
<dbReference type="GO" id="GO:0004848">
    <property type="term" value="F:ureidoglycolate hydrolase activity"/>
    <property type="evidence" value="ECO:0007669"/>
    <property type="project" value="InterPro"/>
</dbReference>
<organism evidence="7 8">
    <name type="scientific">Purpureocillium lilacinum</name>
    <name type="common">Paecilomyces lilacinus</name>
    <dbReference type="NCBI Taxonomy" id="33203"/>
    <lineage>
        <taxon>Eukaryota</taxon>
        <taxon>Fungi</taxon>
        <taxon>Dikarya</taxon>
        <taxon>Ascomycota</taxon>
        <taxon>Pezizomycotina</taxon>
        <taxon>Sordariomycetes</taxon>
        <taxon>Hypocreomycetidae</taxon>
        <taxon>Hypocreales</taxon>
        <taxon>Ophiocordycipitaceae</taxon>
        <taxon>Purpureocillium</taxon>
    </lineage>
</organism>
<comment type="subunit">
    <text evidence="1">Homodimer.</text>
</comment>